<gene>
    <name evidence="1" type="primary">pduM</name>
    <name evidence="2" type="ORF">CBF28_10385</name>
    <name evidence="1" type="ORF">P7H70_03190</name>
</gene>
<dbReference type="NCBIfam" id="TIGR04493">
    <property type="entry name" value="microcomp_PduM"/>
    <property type="match status" value="1"/>
</dbReference>
<dbReference type="EMBL" id="JARQBZ010000004">
    <property type="protein sequence ID" value="MDT2833046.1"/>
    <property type="molecule type" value="Genomic_DNA"/>
</dbReference>
<keyword evidence="3" id="KW-1185">Reference proteome</keyword>
<reference evidence="2 3" key="1">
    <citation type="submission" date="2017-05" db="EMBL/GenBank/DDBJ databases">
        <title>Vagococcus spp. assemblies.</title>
        <authorList>
            <person name="Gulvik C.A."/>
        </authorList>
    </citation>
    <scope>NUCLEOTIDE SEQUENCE [LARGE SCALE GENOMIC DNA]</scope>
    <source>
        <strain evidence="2 3">SS1714</strain>
    </source>
</reference>
<comment type="caution">
    <text evidence="2">The sequence shown here is derived from an EMBL/GenBank/DDBJ whole genome shotgun (WGS) entry which is preliminary data.</text>
</comment>
<dbReference type="EMBL" id="NGKB01000010">
    <property type="protein sequence ID" value="RSU12726.1"/>
    <property type="molecule type" value="Genomic_DNA"/>
</dbReference>
<dbReference type="RefSeq" id="WP_126794980.1">
    <property type="nucleotide sequence ID" value="NZ_CP060720.1"/>
</dbReference>
<dbReference type="InterPro" id="IPR030992">
    <property type="entry name" value="PduM"/>
</dbReference>
<dbReference type="Proteomes" id="UP001268577">
    <property type="component" value="Unassembled WGS sequence"/>
</dbReference>
<dbReference type="AlphaFoldDB" id="A0A430AXG7"/>
<dbReference type="Proteomes" id="UP000288028">
    <property type="component" value="Unassembled WGS sequence"/>
</dbReference>
<dbReference type="GeneID" id="95580144"/>
<dbReference type="OrthoDB" id="1629168at2"/>
<dbReference type="Pfam" id="PF15953">
    <property type="entry name" value="PDU_like"/>
    <property type="match status" value="1"/>
</dbReference>
<evidence type="ECO:0000313" key="1">
    <source>
        <dbReference type="EMBL" id="MDT2833046.1"/>
    </source>
</evidence>
<dbReference type="GO" id="GO:0005198">
    <property type="term" value="F:structural molecule activity"/>
    <property type="evidence" value="ECO:0007669"/>
    <property type="project" value="InterPro"/>
</dbReference>
<accession>A0A430AXG7</accession>
<name>A0A430AXG7_9ENTE</name>
<reference evidence="1" key="2">
    <citation type="submission" date="2023-03" db="EMBL/GenBank/DDBJ databases">
        <authorList>
            <person name="Shen W."/>
            <person name="Cai J."/>
        </authorList>
    </citation>
    <scope>NUCLEOTIDE SEQUENCE</scope>
    <source>
        <strain evidence="1">P96-3</strain>
    </source>
</reference>
<protein>
    <submittedName>
        <fullName evidence="2">Microcompartment protein PduM</fullName>
    </submittedName>
    <submittedName>
        <fullName evidence="1">PduM family microcompartment protein</fullName>
    </submittedName>
</protein>
<sequence length="164" mass="19455">MEEIVQYVLDRLINREAKTLTLSSKENLSDSKKNRHYYINNKHLVIKDIGLILLKKIIEIDESDDVVSFIYQALDYDCQVTLQLSFNAPFLMDLKWLIDSPFTFLNYQKREYKCLNKSFITYSDVALLDSTIILVLFDQQRLTMLAREKLEQENIEFLERGRCE</sequence>
<evidence type="ECO:0000313" key="2">
    <source>
        <dbReference type="EMBL" id="RSU12726.1"/>
    </source>
</evidence>
<proteinExistence type="predicted"/>
<evidence type="ECO:0000313" key="3">
    <source>
        <dbReference type="Proteomes" id="UP000288028"/>
    </source>
</evidence>
<organism evidence="2 3">
    <name type="scientific">Vagococcus carniphilus</name>
    <dbReference type="NCBI Taxonomy" id="218144"/>
    <lineage>
        <taxon>Bacteria</taxon>
        <taxon>Bacillati</taxon>
        <taxon>Bacillota</taxon>
        <taxon>Bacilli</taxon>
        <taxon>Lactobacillales</taxon>
        <taxon>Enterococcaceae</taxon>
        <taxon>Vagococcus</taxon>
    </lineage>
</organism>